<dbReference type="GO" id="GO:0030572">
    <property type="term" value="F:phosphatidyltransferase activity"/>
    <property type="evidence" value="ECO:0007669"/>
    <property type="project" value="UniProtKB-ARBA"/>
</dbReference>
<dbReference type="EMBL" id="CP016249">
    <property type="protein sequence ID" value="ANQ08864.1"/>
    <property type="molecule type" value="Genomic_DNA"/>
</dbReference>
<dbReference type="OrthoDB" id="14911at2759"/>
<evidence type="ECO:0000313" key="4">
    <source>
        <dbReference type="Proteomes" id="UP000092716"/>
    </source>
</evidence>
<evidence type="ECO:0000259" key="2">
    <source>
        <dbReference type="PROSITE" id="PS50035"/>
    </source>
</evidence>
<keyword evidence="4" id="KW-1185">Reference proteome</keyword>
<feature type="region of interest" description="Disordered" evidence="1">
    <location>
        <begin position="460"/>
        <end position="479"/>
    </location>
</feature>
<dbReference type="InterPro" id="IPR025202">
    <property type="entry name" value="PLD-like_dom"/>
</dbReference>
<dbReference type="AlphaFoldDB" id="A0A1B1E1G6"/>
<feature type="region of interest" description="Disordered" evidence="1">
    <location>
        <begin position="281"/>
        <end position="314"/>
    </location>
</feature>
<organism evidence="3 4">
    <name type="scientific">Plasmodium coatneyi</name>
    <dbReference type="NCBI Taxonomy" id="208452"/>
    <lineage>
        <taxon>Eukaryota</taxon>
        <taxon>Sar</taxon>
        <taxon>Alveolata</taxon>
        <taxon>Apicomplexa</taxon>
        <taxon>Aconoidasida</taxon>
        <taxon>Haemosporida</taxon>
        <taxon>Plasmodiidae</taxon>
        <taxon>Plasmodium</taxon>
    </lineage>
</organism>
<dbReference type="PROSITE" id="PS50035">
    <property type="entry name" value="PLD"/>
    <property type="match status" value="1"/>
</dbReference>
<dbReference type="InterPro" id="IPR001736">
    <property type="entry name" value="PLipase_D/transphosphatidylase"/>
</dbReference>
<gene>
    <name evidence="3" type="ORF">PCOAH_00036030</name>
</gene>
<protein>
    <submittedName>
        <fullName evidence="3">Cardiolipin synthetase</fullName>
    </submittedName>
</protein>
<dbReference type="CDD" id="cd09110">
    <property type="entry name" value="PLDc_CLS_1"/>
    <property type="match status" value="1"/>
</dbReference>
<dbReference type="Proteomes" id="UP000092716">
    <property type="component" value="Chromosome 11"/>
</dbReference>
<dbReference type="PANTHER" id="PTHR21248:SF22">
    <property type="entry name" value="PHOSPHOLIPASE D"/>
    <property type="match status" value="1"/>
</dbReference>
<dbReference type="PANTHER" id="PTHR21248">
    <property type="entry name" value="CARDIOLIPIN SYNTHASE"/>
    <property type="match status" value="1"/>
</dbReference>
<name>A0A1B1E1G6_9APIC</name>
<feature type="compositionally biased region" description="Low complexity" evidence="1">
    <location>
        <begin position="460"/>
        <end position="476"/>
    </location>
</feature>
<dbReference type="RefSeq" id="XP_019915559.1">
    <property type="nucleotide sequence ID" value="XM_020060394.1"/>
</dbReference>
<evidence type="ECO:0000256" key="1">
    <source>
        <dbReference type="SAM" id="MobiDB-lite"/>
    </source>
</evidence>
<dbReference type="SUPFAM" id="SSF56024">
    <property type="entry name" value="Phospholipase D/nuclease"/>
    <property type="match status" value="2"/>
</dbReference>
<evidence type="ECO:0000313" key="3">
    <source>
        <dbReference type="EMBL" id="ANQ08864.1"/>
    </source>
</evidence>
<accession>A0A1B1E1G6</accession>
<feature type="domain" description="PLD phosphodiesterase" evidence="2">
    <location>
        <begin position="229"/>
        <end position="255"/>
    </location>
</feature>
<dbReference type="GO" id="GO:0032049">
    <property type="term" value="P:cardiolipin biosynthetic process"/>
    <property type="evidence" value="ECO:0007669"/>
    <property type="project" value="UniProtKB-ARBA"/>
</dbReference>
<dbReference type="Pfam" id="PF13091">
    <property type="entry name" value="PLDc_2"/>
    <property type="match status" value="2"/>
</dbReference>
<proteinExistence type="predicted"/>
<reference evidence="4" key="1">
    <citation type="submission" date="2016-06" db="EMBL/GenBank/DDBJ databases">
        <title>First high quality genome sequence of Plasmodium coatneyi using continuous long reads from single molecule, real-time sequencing.</title>
        <authorList>
            <person name="Chien J.-T."/>
            <person name="Pakala S.B."/>
            <person name="Geraldo J.A."/>
            <person name="Lapp S.A."/>
            <person name="Barnwell J.W."/>
            <person name="Kissinger J.C."/>
            <person name="Galinski M.R."/>
            <person name="Humphrey J.C."/>
        </authorList>
    </citation>
    <scope>NUCLEOTIDE SEQUENCE [LARGE SCALE GENOMIC DNA]</scope>
    <source>
        <strain evidence="4">Hackeri</strain>
    </source>
</reference>
<dbReference type="SMART" id="SM00155">
    <property type="entry name" value="PLDc"/>
    <property type="match status" value="2"/>
</dbReference>
<dbReference type="GeneID" id="30910334"/>
<dbReference type="Gene3D" id="3.30.870.10">
    <property type="entry name" value="Endonuclease Chain A"/>
    <property type="match status" value="2"/>
</dbReference>
<dbReference type="VEuPathDB" id="PlasmoDB:PCOAH_00036030"/>
<sequence>MSSCGCYILAEVGGGLLGTKAVGGKTVVGSTVGSTSPQLDVLLNAQHDLKGTVYKKIRKKVDPQVKGGTENDDTEAGGKKKQEQIDIEKLVEDNVEQLNLNKKEKEIIKKKWKYILKKNKEKYGKVSDGNKIKIYNDGHTAFRDILRSIEKSKKRIWFESYIFDDSELAKEVVDSLCNAAKRGCDVILLIDYIGSLKIKNKWVNKLKENNVQVLFFNSFLSSFLNMLPIFFRDHRKIIIVDNAAYCGSMNVSDSVVPSGLGWHSDGMGHMDEVEEEADVENTADGGVSTSGGIMPNRCEDQLPSEGHPEENEKKNKSKLLQYYDLHIKVKGPAVKDLADVFIDSLKMAKTSITREPIEEQERYEDEEGNSCFVQVLESNVLRKIRSIQSTFEWVIKNGATKNIYITTSYFIPPGFLRRALFSSLNNGVDISFLLSGNSDVLGDVPATYHIVKKFLRRSQKGSVSSGNNNNSDQSDQPIQGKANSYLHNLRKRAESRIGDNFLKRQKKGNCDFYFFQNRHCHAKNLMVDNLWCAVGSYNWDRFSSRRNLEVMVSIFDKKICEQFVKEHKSKIKNESEQVTLAQVANRNVFQGFFSYCAYHMAKLSGKNILDGLSKDSKKTILRKAIVNKYLSDNCVENISLNMMWGA</sequence>
<dbReference type="KEGG" id="pcot:PCOAH_00036030"/>